<dbReference type="VEuPathDB" id="FungiDB:CC77DRAFT_897424"/>
<dbReference type="EMBL" id="KV441533">
    <property type="protein sequence ID" value="OAG13198.1"/>
    <property type="molecule type" value="Genomic_DNA"/>
</dbReference>
<evidence type="ECO:0000259" key="2">
    <source>
        <dbReference type="Pfam" id="PF00270"/>
    </source>
</evidence>
<dbReference type="GO" id="GO:0000724">
    <property type="term" value="P:double-strand break repair via homologous recombination"/>
    <property type="evidence" value="ECO:0007669"/>
    <property type="project" value="TreeGrafter"/>
</dbReference>
<dbReference type="OMA" id="HATYVRA"/>
<sequence>LQQVLGKQDVGFRSVEQEQALHAVLEKQTPLIVVLPTGGGKSLLFTLPACVEETGVTVVVVPYRALIEDLVGRIQRCGVDCIEWKYGENDPASVVVVSADVAGDIKSGGNFLGMLVRHATYVRASTVRPNARYFVSWCQRGKLQ</sequence>
<accession>A0A177D1A9</accession>
<name>A0A177D1A9_ALTAL</name>
<dbReference type="RefSeq" id="XP_018378619.1">
    <property type="nucleotide sequence ID" value="XM_018533547.1"/>
</dbReference>
<dbReference type="Proteomes" id="UP000077248">
    <property type="component" value="Unassembled WGS sequence"/>
</dbReference>
<feature type="non-terminal residue" evidence="3">
    <location>
        <position position="144"/>
    </location>
</feature>
<dbReference type="GO" id="GO:0005634">
    <property type="term" value="C:nucleus"/>
    <property type="evidence" value="ECO:0007669"/>
    <property type="project" value="TreeGrafter"/>
</dbReference>
<gene>
    <name evidence="3" type="ORF">CC77DRAFT_897424</name>
</gene>
<dbReference type="GO" id="GO:0043138">
    <property type="term" value="F:3'-5' DNA helicase activity"/>
    <property type="evidence" value="ECO:0007669"/>
    <property type="project" value="TreeGrafter"/>
</dbReference>
<dbReference type="Pfam" id="PF00270">
    <property type="entry name" value="DEAD"/>
    <property type="match status" value="1"/>
</dbReference>
<dbReference type="GeneID" id="29119141"/>
<organism evidence="3 4">
    <name type="scientific">Alternaria alternata</name>
    <name type="common">Alternaria rot fungus</name>
    <name type="synonym">Torula alternata</name>
    <dbReference type="NCBI Taxonomy" id="5599"/>
    <lineage>
        <taxon>Eukaryota</taxon>
        <taxon>Fungi</taxon>
        <taxon>Dikarya</taxon>
        <taxon>Ascomycota</taxon>
        <taxon>Pezizomycotina</taxon>
        <taxon>Dothideomycetes</taxon>
        <taxon>Pleosporomycetidae</taxon>
        <taxon>Pleosporales</taxon>
        <taxon>Pleosporineae</taxon>
        <taxon>Pleosporaceae</taxon>
        <taxon>Alternaria</taxon>
        <taxon>Alternaria sect. Alternaria</taxon>
        <taxon>Alternaria alternata complex</taxon>
    </lineage>
</organism>
<dbReference type="Gene3D" id="3.40.50.300">
    <property type="entry name" value="P-loop containing nucleotide triphosphate hydrolases"/>
    <property type="match status" value="1"/>
</dbReference>
<dbReference type="KEGG" id="aalt:CC77DRAFT_897424"/>
<dbReference type="GO" id="GO:0009378">
    <property type="term" value="F:four-way junction helicase activity"/>
    <property type="evidence" value="ECO:0007669"/>
    <property type="project" value="TreeGrafter"/>
</dbReference>
<evidence type="ECO:0000313" key="3">
    <source>
        <dbReference type="EMBL" id="OAG13198.1"/>
    </source>
</evidence>
<comment type="similarity">
    <text evidence="1">Belongs to the helicase family. RecQ subfamily.</text>
</comment>
<feature type="domain" description="DEAD/DEAH-box helicase" evidence="2">
    <location>
        <begin position="17"/>
        <end position="80"/>
    </location>
</feature>
<dbReference type="InterPro" id="IPR027417">
    <property type="entry name" value="P-loop_NTPase"/>
</dbReference>
<dbReference type="InterPro" id="IPR011545">
    <property type="entry name" value="DEAD/DEAH_box_helicase_dom"/>
</dbReference>
<evidence type="ECO:0000256" key="1">
    <source>
        <dbReference type="ARBA" id="ARBA00005446"/>
    </source>
</evidence>
<dbReference type="SUPFAM" id="SSF52540">
    <property type="entry name" value="P-loop containing nucleoside triphosphate hydrolases"/>
    <property type="match status" value="1"/>
</dbReference>
<evidence type="ECO:0000313" key="4">
    <source>
        <dbReference type="Proteomes" id="UP000077248"/>
    </source>
</evidence>
<proteinExistence type="inferred from homology"/>
<reference evidence="3 4" key="1">
    <citation type="submission" date="2016-05" db="EMBL/GenBank/DDBJ databases">
        <title>Comparative analysis of secretome profiles of manganese(II)-oxidizing ascomycete fungi.</title>
        <authorList>
            <consortium name="DOE Joint Genome Institute"/>
            <person name="Zeiner C.A."/>
            <person name="Purvine S.O."/>
            <person name="Zink E.M."/>
            <person name="Wu S."/>
            <person name="Pasa-Tolic L."/>
            <person name="Chaput D.L."/>
            <person name="Haridas S."/>
            <person name="Grigoriev I.V."/>
            <person name="Santelli C.M."/>
            <person name="Hansel C.M."/>
        </authorList>
    </citation>
    <scope>NUCLEOTIDE SEQUENCE [LARGE SCALE GENOMIC DNA]</scope>
    <source>
        <strain evidence="3 4">SRC1lrK2f</strain>
    </source>
</reference>
<protein>
    <recommendedName>
        <fullName evidence="2">DEAD/DEAH-box helicase domain-containing protein</fullName>
    </recommendedName>
</protein>
<dbReference type="GO" id="GO:0005737">
    <property type="term" value="C:cytoplasm"/>
    <property type="evidence" value="ECO:0007669"/>
    <property type="project" value="TreeGrafter"/>
</dbReference>
<dbReference type="STRING" id="5599.A0A177D1A9"/>
<dbReference type="PANTHER" id="PTHR13710:SF120">
    <property type="entry name" value="BIFUNCTIONAL 3'-5' EXONUCLEASE_ATP-DEPENDENT HELICASE WRN"/>
    <property type="match status" value="1"/>
</dbReference>
<feature type="non-terminal residue" evidence="3">
    <location>
        <position position="1"/>
    </location>
</feature>
<dbReference type="PANTHER" id="PTHR13710">
    <property type="entry name" value="DNA HELICASE RECQ FAMILY MEMBER"/>
    <property type="match status" value="1"/>
</dbReference>
<keyword evidence="4" id="KW-1185">Reference proteome</keyword>
<dbReference type="GO" id="GO:0003676">
    <property type="term" value="F:nucleic acid binding"/>
    <property type="evidence" value="ECO:0007669"/>
    <property type="project" value="InterPro"/>
</dbReference>
<dbReference type="AlphaFoldDB" id="A0A177D1A9"/>
<dbReference type="GO" id="GO:0005694">
    <property type="term" value="C:chromosome"/>
    <property type="evidence" value="ECO:0007669"/>
    <property type="project" value="TreeGrafter"/>
</dbReference>
<dbReference type="GO" id="GO:0005524">
    <property type="term" value="F:ATP binding"/>
    <property type="evidence" value="ECO:0007669"/>
    <property type="project" value="InterPro"/>
</dbReference>